<dbReference type="InterPro" id="IPR001041">
    <property type="entry name" value="2Fe-2S_ferredoxin-type"/>
</dbReference>
<evidence type="ECO:0000256" key="2">
    <source>
        <dbReference type="ARBA" id="ARBA00022714"/>
    </source>
</evidence>
<dbReference type="SUPFAM" id="SSF63380">
    <property type="entry name" value="Riboflavin synthase domain-like"/>
    <property type="match status" value="1"/>
</dbReference>
<dbReference type="EMBL" id="FOGD01000005">
    <property type="protein sequence ID" value="SER20966.1"/>
    <property type="molecule type" value="Genomic_DNA"/>
</dbReference>
<keyword evidence="2" id="KW-0411">Iron-sulfur</keyword>
<dbReference type="InterPro" id="IPR017938">
    <property type="entry name" value="Riboflavin_synthase-like_b-brl"/>
</dbReference>
<dbReference type="Gene3D" id="2.40.30.10">
    <property type="entry name" value="Translation factors"/>
    <property type="match status" value="1"/>
</dbReference>
<dbReference type="PANTHER" id="PTHR47354">
    <property type="entry name" value="NADH OXIDOREDUCTASE HCR"/>
    <property type="match status" value="1"/>
</dbReference>
<dbReference type="Proteomes" id="UP000199766">
    <property type="component" value="Unassembled WGS sequence"/>
</dbReference>
<dbReference type="PRINTS" id="PR00410">
    <property type="entry name" value="PHEHYDRXLASE"/>
</dbReference>
<evidence type="ECO:0000313" key="6">
    <source>
        <dbReference type="EMBL" id="SER20966.1"/>
    </source>
</evidence>
<evidence type="ECO:0000313" key="7">
    <source>
        <dbReference type="Proteomes" id="UP000199766"/>
    </source>
</evidence>
<protein>
    <submittedName>
        <fullName evidence="6">CDP-4-dehydro-6-deoxyglucose reductase</fullName>
    </submittedName>
</protein>
<dbReference type="GO" id="GO:0016491">
    <property type="term" value="F:oxidoreductase activity"/>
    <property type="evidence" value="ECO:0007669"/>
    <property type="project" value="InterPro"/>
</dbReference>
<dbReference type="Gene3D" id="3.10.20.30">
    <property type="match status" value="1"/>
</dbReference>
<dbReference type="STRING" id="180197.SAMN02982919_01946"/>
<dbReference type="PANTHER" id="PTHR47354:SF5">
    <property type="entry name" value="PROTEIN RFBI"/>
    <property type="match status" value="1"/>
</dbReference>
<evidence type="ECO:0000256" key="3">
    <source>
        <dbReference type="ARBA" id="ARBA00034078"/>
    </source>
</evidence>
<comment type="cofactor">
    <cofactor evidence="3">
        <name>[2Fe-2S] cluster</name>
        <dbReference type="ChEBI" id="CHEBI:190135"/>
    </cofactor>
</comment>
<accession>A0A1H9MB98</accession>
<dbReference type="PRINTS" id="PR00371">
    <property type="entry name" value="FPNCR"/>
</dbReference>
<dbReference type="RefSeq" id="WP_091456595.1">
    <property type="nucleotide sequence ID" value="NZ_FOGD01000005.1"/>
</dbReference>
<dbReference type="InterPro" id="IPR008333">
    <property type="entry name" value="Cbr1-like_FAD-bd_dom"/>
</dbReference>
<dbReference type="PROSITE" id="PS51384">
    <property type="entry name" value="FAD_FR"/>
    <property type="match status" value="1"/>
</dbReference>
<dbReference type="Gene3D" id="3.40.50.80">
    <property type="entry name" value="Nucleotide-binding domain of ferredoxin-NADP reductase (FNR) module"/>
    <property type="match status" value="1"/>
</dbReference>
<dbReference type="InterPro" id="IPR039261">
    <property type="entry name" value="FNR_nucleotide-bd"/>
</dbReference>
<keyword evidence="2" id="KW-0408">Iron</keyword>
<dbReference type="Pfam" id="PF00970">
    <property type="entry name" value="FAD_binding_6"/>
    <property type="match status" value="1"/>
</dbReference>
<dbReference type="OrthoDB" id="9806195at2"/>
<evidence type="ECO:0000259" key="4">
    <source>
        <dbReference type="PROSITE" id="PS51085"/>
    </source>
</evidence>
<evidence type="ECO:0000256" key="1">
    <source>
        <dbReference type="ARBA" id="ARBA00001974"/>
    </source>
</evidence>
<dbReference type="InterPro" id="IPR036010">
    <property type="entry name" value="2Fe-2S_ferredoxin-like_sf"/>
</dbReference>
<dbReference type="GO" id="GO:0051537">
    <property type="term" value="F:2 iron, 2 sulfur cluster binding"/>
    <property type="evidence" value="ECO:0007669"/>
    <property type="project" value="UniProtKB-KW"/>
</dbReference>
<dbReference type="SUPFAM" id="SSF54292">
    <property type="entry name" value="2Fe-2S ferredoxin-like"/>
    <property type="match status" value="1"/>
</dbReference>
<proteinExistence type="predicted"/>
<dbReference type="Pfam" id="PF00175">
    <property type="entry name" value="NAD_binding_1"/>
    <property type="match status" value="1"/>
</dbReference>
<dbReference type="PROSITE" id="PS51085">
    <property type="entry name" value="2FE2S_FER_2"/>
    <property type="match status" value="1"/>
</dbReference>
<feature type="domain" description="2Fe-2S ferredoxin-type" evidence="4">
    <location>
        <begin position="5"/>
        <end position="93"/>
    </location>
</feature>
<feature type="domain" description="FAD-binding FR-type" evidence="5">
    <location>
        <begin position="100"/>
        <end position="200"/>
    </location>
</feature>
<dbReference type="InterPro" id="IPR001709">
    <property type="entry name" value="Flavoprot_Pyr_Nucl_cyt_Rdtase"/>
</dbReference>
<dbReference type="InterPro" id="IPR001433">
    <property type="entry name" value="OxRdtase_FAD/NAD-bd"/>
</dbReference>
<dbReference type="AlphaFoldDB" id="A0A1H9MB98"/>
<comment type="cofactor">
    <cofactor evidence="1">
        <name>FAD</name>
        <dbReference type="ChEBI" id="CHEBI:57692"/>
    </cofactor>
</comment>
<sequence length="335" mass="35625">MSDTFQIQLEPHGGSFACTPAQTVLDAAIAAGYWLPHSCRAGTCNSCHLALSAGDVRHAEPAPAGAEPVPAGQCRTCQAFPLGDLVLQAPDVPKEPGQRVVTVGARVLDVQRPSADVAIVQLQVPAASGFHFQAGQYIDVLLKDGARRSYSLANVPNTEGLLELHVRRMDGGRFSPHAYDKLKPRDLLRIQGPYGTFVLHKGTAPIVLLASGTGYAPIAALLRSHGAAIAQRGAVLYWGGRRWSDLYVVESVAAWQAQFPGVQLVPVLSQPEADWQGRTGFVHAAVLQDLPDLSGHEVYACGNPLMIDAARDAFIAQAGLPAAHFFCDAFVINTA</sequence>
<keyword evidence="2" id="KW-0001">2Fe-2S</keyword>
<dbReference type="InterPro" id="IPR017927">
    <property type="entry name" value="FAD-bd_FR_type"/>
</dbReference>
<reference evidence="6 7" key="1">
    <citation type="submission" date="2016-10" db="EMBL/GenBank/DDBJ databases">
        <authorList>
            <person name="de Groot N.N."/>
        </authorList>
    </citation>
    <scope>NUCLEOTIDE SEQUENCE [LARGE SCALE GENOMIC DNA]</scope>
    <source>
        <strain evidence="6 7">ATCC 35958</strain>
    </source>
</reference>
<evidence type="ECO:0000259" key="5">
    <source>
        <dbReference type="PROSITE" id="PS51384"/>
    </source>
</evidence>
<dbReference type="InterPro" id="IPR050415">
    <property type="entry name" value="MRET"/>
</dbReference>
<keyword evidence="2" id="KW-0479">Metal-binding</keyword>
<gene>
    <name evidence="6" type="ORF">SAMN02982919_01946</name>
</gene>
<keyword evidence="7" id="KW-1185">Reference proteome</keyword>
<dbReference type="CDD" id="cd06189">
    <property type="entry name" value="flavin_oxioreductase"/>
    <property type="match status" value="1"/>
</dbReference>
<organism evidence="6 7">
    <name type="scientific">Giesbergeria anulus</name>
    <dbReference type="NCBI Taxonomy" id="180197"/>
    <lineage>
        <taxon>Bacteria</taxon>
        <taxon>Pseudomonadati</taxon>
        <taxon>Pseudomonadota</taxon>
        <taxon>Betaproteobacteria</taxon>
        <taxon>Burkholderiales</taxon>
        <taxon>Comamonadaceae</taxon>
        <taxon>Giesbergeria</taxon>
    </lineage>
</organism>
<dbReference type="CDD" id="cd00207">
    <property type="entry name" value="fer2"/>
    <property type="match status" value="1"/>
</dbReference>
<name>A0A1H9MB98_9BURK</name>
<dbReference type="Pfam" id="PF00111">
    <property type="entry name" value="Fer2"/>
    <property type="match status" value="1"/>
</dbReference>
<dbReference type="InterPro" id="IPR012675">
    <property type="entry name" value="Beta-grasp_dom_sf"/>
</dbReference>
<dbReference type="SUPFAM" id="SSF52343">
    <property type="entry name" value="Ferredoxin reductase-like, C-terminal NADP-linked domain"/>
    <property type="match status" value="1"/>
</dbReference>